<comment type="catalytic activity">
    <reaction evidence="3">
        <text>Cleavage of hydrophobic, N-terminal signal or leader sequences from secreted and periplasmic proteins.</text>
        <dbReference type="EC" id="3.4.21.89"/>
    </reaction>
</comment>
<feature type="region of interest" description="Disordered" evidence="4">
    <location>
        <begin position="1"/>
        <end position="37"/>
    </location>
</feature>
<dbReference type="Pfam" id="PF10502">
    <property type="entry name" value="Peptidase_S26"/>
    <property type="match status" value="1"/>
</dbReference>
<proteinExistence type="inferred from homology"/>
<dbReference type="EMBL" id="MIJY01000012">
    <property type="protein sequence ID" value="OEG16944.1"/>
    <property type="molecule type" value="Genomic_DNA"/>
</dbReference>
<dbReference type="PRINTS" id="PR00727">
    <property type="entry name" value="LEADERPTASE"/>
</dbReference>
<dbReference type="InterPro" id="IPR019533">
    <property type="entry name" value="Peptidase_S26"/>
</dbReference>
<accession>A0A1E5GW62</accession>
<sequence length="218" mass="25282">MNKKKSVKSKTIEGISSKKERRIRKGKTSALSFSQKKKRKQAKRKRLIFEWSITLGISLILLIIINISTFSVVTVDGYSMTPTINDQDKLFVFKWGKVNRFQLIYFKDPKKNEVSVRRIIGLPGERIEYREGILYVDNSQVPERFIEAIDEATEEPITGNFTLDEILEVGSIPEGHYFVLGDNRQYATDSRYYGFIDEKSIIGVAKARIFPFHNMRQF</sequence>
<reference evidence="7" key="1">
    <citation type="submission" date="2016-09" db="EMBL/GenBank/DDBJ databases">
        <authorList>
            <person name="Gulvik C.A."/>
        </authorList>
    </citation>
    <scope>NUCLEOTIDE SEQUENCE [LARGE SCALE GENOMIC DNA]</scope>
    <source>
        <strain evidence="7">LMG 8895</strain>
    </source>
</reference>
<protein>
    <recommendedName>
        <fullName evidence="3">Signal peptidase I</fullName>
        <ecNumber evidence="3">3.4.21.89</ecNumber>
    </recommendedName>
</protein>
<keyword evidence="3" id="KW-0378">Hydrolase</keyword>
<dbReference type="AlphaFoldDB" id="A0A1E5GW62"/>
<gene>
    <name evidence="6" type="ORF">BCR25_03135</name>
</gene>
<comment type="subcellular location">
    <subcellularLocation>
        <location evidence="1">Cell membrane</location>
        <topology evidence="1">Single-pass type II membrane protein</topology>
    </subcellularLocation>
    <subcellularLocation>
        <location evidence="3">Membrane</location>
        <topology evidence="3">Single-pass type II membrane protein</topology>
    </subcellularLocation>
</comment>
<keyword evidence="7" id="KW-1185">Reference proteome</keyword>
<dbReference type="Gene3D" id="2.10.109.10">
    <property type="entry name" value="Umud Fragment, subunit A"/>
    <property type="match status" value="1"/>
</dbReference>
<organism evidence="6 7">
    <name type="scientific">Enterococcus termitis</name>
    <dbReference type="NCBI Taxonomy" id="332950"/>
    <lineage>
        <taxon>Bacteria</taxon>
        <taxon>Bacillati</taxon>
        <taxon>Bacillota</taxon>
        <taxon>Bacilli</taxon>
        <taxon>Lactobacillales</taxon>
        <taxon>Enterococcaceae</taxon>
        <taxon>Enterococcus</taxon>
    </lineage>
</organism>
<dbReference type="GO" id="GO:0005886">
    <property type="term" value="C:plasma membrane"/>
    <property type="evidence" value="ECO:0007669"/>
    <property type="project" value="UniProtKB-SubCell"/>
</dbReference>
<dbReference type="CDD" id="cd06530">
    <property type="entry name" value="S26_SPase_I"/>
    <property type="match status" value="1"/>
</dbReference>
<dbReference type="GO" id="GO:0009003">
    <property type="term" value="F:signal peptidase activity"/>
    <property type="evidence" value="ECO:0007669"/>
    <property type="project" value="UniProtKB-EC"/>
</dbReference>
<keyword evidence="3" id="KW-0645">Protease</keyword>
<dbReference type="EC" id="3.4.21.89" evidence="3"/>
<comment type="caution">
    <text evidence="6">The sequence shown here is derived from an EMBL/GenBank/DDBJ whole genome shotgun (WGS) entry which is preliminary data.</text>
</comment>
<dbReference type="PANTHER" id="PTHR43390">
    <property type="entry name" value="SIGNAL PEPTIDASE I"/>
    <property type="match status" value="1"/>
</dbReference>
<dbReference type="NCBIfam" id="TIGR02227">
    <property type="entry name" value="sigpep_I_bact"/>
    <property type="match status" value="1"/>
</dbReference>
<dbReference type="PANTHER" id="PTHR43390:SF1">
    <property type="entry name" value="CHLOROPLAST PROCESSING PEPTIDASE"/>
    <property type="match status" value="1"/>
</dbReference>
<dbReference type="Proteomes" id="UP000095094">
    <property type="component" value="Unassembled WGS sequence"/>
</dbReference>
<dbReference type="InterPro" id="IPR036286">
    <property type="entry name" value="LexA/Signal_pep-like_sf"/>
</dbReference>
<evidence type="ECO:0000256" key="2">
    <source>
        <dbReference type="ARBA" id="ARBA00009370"/>
    </source>
</evidence>
<evidence type="ECO:0000313" key="7">
    <source>
        <dbReference type="Proteomes" id="UP000095094"/>
    </source>
</evidence>
<keyword evidence="3" id="KW-1133">Transmembrane helix</keyword>
<name>A0A1E5GW62_9ENTE</name>
<dbReference type="GO" id="GO:0006465">
    <property type="term" value="P:signal peptide processing"/>
    <property type="evidence" value="ECO:0007669"/>
    <property type="project" value="InterPro"/>
</dbReference>
<evidence type="ECO:0000256" key="3">
    <source>
        <dbReference type="RuleBase" id="RU362042"/>
    </source>
</evidence>
<dbReference type="SUPFAM" id="SSF51306">
    <property type="entry name" value="LexA/Signal peptidase"/>
    <property type="match status" value="1"/>
</dbReference>
<evidence type="ECO:0000313" key="6">
    <source>
        <dbReference type="EMBL" id="OEG16944.1"/>
    </source>
</evidence>
<dbReference type="InterPro" id="IPR000223">
    <property type="entry name" value="Pept_S26A_signal_pept_1"/>
</dbReference>
<comment type="similarity">
    <text evidence="2 3">Belongs to the peptidase S26 family.</text>
</comment>
<evidence type="ECO:0000256" key="4">
    <source>
        <dbReference type="SAM" id="MobiDB-lite"/>
    </source>
</evidence>
<keyword evidence="3" id="KW-0472">Membrane</keyword>
<feature type="domain" description="Peptidase S26" evidence="5">
    <location>
        <begin position="49"/>
        <end position="209"/>
    </location>
</feature>
<evidence type="ECO:0000256" key="1">
    <source>
        <dbReference type="ARBA" id="ARBA00004401"/>
    </source>
</evidence>
<evidence type="ECO:0000259" key="5">
    <source>
        <dbReference type="Pfam" id="PF10502"/>
    </source>
</evidence>
<dbReference type="GO" id="GO:0004252">
    <property type="term" value="F:serine-type endopeptidase activity"/>
    <property type="evidence" value="ECO:0007669"/>
    <property type="project" value="InterPro"/>
</dbReference>
<feature type="transmembrane region" description="Helical" evidence="3">
    <location>
        <begin position="47"/>
        <end position="73"/>
    </location>
</feature>
<keyword evidence="3" id="KW-0812">Transmembrane</keyword>